<protein>
    <recommendedName>
        <fullName evidence="3">23 kDa jasmonate-induced protein-like</fullName>
    </recommendedName>
</protein>
<evidence type="ECO:0000313" key="2">
    <source>
        <dbReference type="Proteomes" id="UP000813462"/>
    </source>
</evidence>
<dbReference type="PANTHER" id="PTHR36482">
    <property type="entry name" value="OSJNBA0024J22.15 PROTEIN"/>
    <property type="match status" value="1"/>
</dbReference>
<comment type="caution">
    <text evidence="1">The sequence shown here is derived from an EMBL/GenBank/DDBJ whole genome shotgun (WGS) entry which is preliminary data.</text>
</comment>
<dbReference type="Proteomes" id="UP000813462">
    <property type="component" value="Unassembled WGS sequence"/>
</dbReference>
<sequence>MAPNVFGDPITDETLKALPEYANKEITTTDRAQVALSRKLSPPDFPVKVFGYIYNATGHPLKYASYYDWAGHVEETFPYPQTIENGQWGSFLHIGDYPPGQTGERKSTAAVIYDAENGLVEGRSKWVLAWHAGAFTTFKAYGTFPPNWEDVRQKLFDSDHQKTDAAYGLKATVAITDGNSPTFHATITLDQPLSNA</sequence>
<dbReference type="Pfam" id="PF21230">
    <property type="entry name" value="Nakanori"/>
    <property type="match status" value="1"/>
</dbReference>
<dbReference type="InterPro" id="IPR049065">
    <property type="entry name" value="Nakanori"/>
</dbReference>
<accession>A0A978VKF3</accession>
<name>A0A978VKF3_ZIZJJ</name>
<evidence type="ECO:0008006" key="3">
    <source>
        <dbReference type="Google" id="ProtNLM"/>
    </source>
</evidence>
<organism evidence="1 2">
    <name type="scientific">Ziziphus jujuba var. spinosa</name>
    <dbReference type="NCBI Taxonomy" id="714518"/>
    <lineage>
        <taxon>Eukaryota</taxon>
        <taxon>Viridiplantae</taxon>
        <taxon>Streptophyta</taxon>
        <taxon>Embryophyta</taxon>
        <taxon>Tracheophyta</taxon>
        <taxon>Spermatophyta</taxon>
        <taxon>Magnoliopsida</taxon>
        <taxon>eudicotyledons</taxon>
        <taxon>Gunneridae</taxon>
        <taxon>Pentapetalae</taxon>
        <taxon>rosids</taxon>
        <taxon>fabids</taxon>
        <taxon>Rosales</taxon>
        <taxon>Rhamnaceae</taxon>
        <taxon>Paliureae</taxon>
        <taxon>Ziziphus</taxon>
    </lineage>
</organism>
<gene>
    <name evidence="1" type="ORF">FEM48_Zijuj04G0145600</name>
</gene>
<dbReference type="PANTHER" id="PTHR36482:SF5">
    <property type="entry name" value="23 KDA JASMONATE-INDUCED PROTEIN-LIKE"/>
    <property type="match status" value="1"/>
</dbReference>
<dbReference type="InterPro" id="IPR053085">
    <property type="entry name" value="Jasmonate-induced_protein"/>
</dbReference>
<reference evidence="1" key="1">
    <citation type="journal article" date="2021" name="Front. Plant Sci.">
        <title>Chromosome-Scale Genome Assembly for Chinese Sour Jujube and Insights Into Its Genome Evolution and Domestication Signature.</title>
        <authorList>
            <person name="Shen L.-Y."/>
            <person name="Luo H."/>
            <person name="Wang X.-L."/>
            <person name="Wang X.-M."/>
            <person name="Qiu X.-J."/>
            <person name="Liu H."/>
            <person name="Zhou S.-S."/>
            <person name="Jia K.-H."/>
            <person name="Nie S."/>
            <person name="Bao Y.-T."/>
            <person name="Zhang R.-G."/>
            <person name="Yun Q.-Z."/>
            <person name="Chai Y.-H."/>
            <person name="Lu J.-Y."/>
            <person name="Li Y."/>
            <person name="Zhao S.-W."/>
            <person name="Mao J.-F."/>
            <person name="Jia S.-G."/>
            <person name="Mao Y.-M."/>
        </authorList>
    </citation>
    <scope>NUCLEOTIDE SEQUENCE</scope>
    <source>
        <strain evidence="1">AT0</strain>
        <tissue evidence="1">Leaf</tissue>
    </source>
</reference>
<dbReference type="AlphaFoldDB" id="A0A978VKF3"/>
<proteinExistence type="predicted"/>
<evidence type="ECO:0000313" key="1">
    <source>
        <dbReference type="EMBL" id="KAH7533572.1"/>
    </source>
</evidence>
<dbReference type="EMBL" id="JAEACU010000004">
    <property type="protein sequence ID" value="KAH7533572.1"/>
    <property type="molecule type" value="Genomic_DNA"/>
</dbReference>